<evidence type="ECO:0000313" key="9">
    <source>
        <dbReference type="Proteomes" id="UP000515472"/>
    </source>
</evidence>
<evidence type="ECO:0000256" key="3">
    <source>
        <dbReference type="ARBA" id="ARBA00022617"/>
    </source>
</evidence>
<accession>A0A6S6MA20</accession>
<dbReference type="SUPFAM" id="SSF48695">
    <property type="entry name" value="Multiheme cytochromes"/>
    <property type="match status" value="1"/>
</dbReference>
<keyword evidence="2" id="KW-0813">Transport</keyword>
<comment type="subcellular location">
    <subcellularLocation>
        <location evidence="1">Membrane</location>
    </subcellularLocation>
</comment>
<gene>
    <name evidence="8" type="ORF">GEOBRER4_n3191</name>
</gene>
<evidence type="ECO:0000256" key="7">
    <source>
        <dbReference type="ARBA" id="ARBA00023136"/>
    </source>
</evidence>
<evidence type="ECO:0000256" key="1">
    <source>
        <dbReference type="ARBA" id="ARBA00004370"/>
    </source>
</evidence>
<name>A0A6S6MA20_9BACT</name>
<proteinExistence type="predicted"/>
<dbReference type="KEGG" id="gbn:GEOBRER4_30550"/>
<sequence length="444" mass="46937">MLFNLRSLLRISKLFALLLFGAVCGALISSHPALGFHSGGVGECEGCHTMHNSKEGTNVGAGGAALLKGSDATSTCLLCHQASNLTGPTTFHVSTPDGEILAGAPPKQLSPGGDFAWLKKTFTWYPDMVSPLNTSPGERHGHNVVSLDFGYQPDGTNLTAPGGVYPSQSLSCISCHDPHGKYRRNLDGTVTTEGRPIKSSGSFDVSPAPDGQTSVGSYRMLAGSGYAPKGVGGSLAFVYPPPVALAPLTANRSEATSQTRVAYGSGMSDWCRNCHTGNIHNGSFGFQHPTSGSASGSSTGTLDAVMTAYYDSYVKTGDLTGTQATAYISLVPFEIGTSSYYVMQSILGNTPTKGPDSADGTPSVMCLSCHRAHASAWDRGARWNTNTAQIERNGKYSEEGALYQPYGQGRTEAEALQGYYQIPETRFDPNQQKLCYKCHSTLPQ</sequence>
<evidence type="ECO:0000256" key="2">
    <source>
        <dbReference type="ARBA" id="ARBA00022448"/>
    </source>
</evidence>
<keyword evidence="3" id="KW-0349">Heme</keyword>
<dbReference type="InterPro" id="IPR036280">
    <property type="entry name" value="Multihaem_cyt_sf"/>
</dbReference>
<evidence type="ECO:0000313" key="8">
    <source>
        <dbReference type="EMBL" id="BCG48305.1"/>
    </source>
</evidence>
<keyword evidence="4" id="KW-0479">Metal-binding</keyword>
<dbReference type="GO" id="GO:0016020">
    <property type="term" value="C:membrane"/>
    <property type="evidence" value="ECO:0007669"/>
    <property type="project" value="UniProtKB-SubCell"/>
</dbReference>
<dbReference type="GO" id="GO:0046872">
    <property type="term" value="F:metal ion binding"/>
    <property type="evidence" value="ECO:0007669"/>
    <property type="project" value="UniProtKB-KW"/>
</dbReference>
<keyword evidence="7" id="KW-0472">Membrane</keyword>
<evidence type="ECO:0000256" key="4">
    <source>
        <dbReference type="ARBA" id="ARBA00022723"/>
    </source>
</evidence>
<evidence type="ECO:0000256" key="6">
    <source>
        <dbReference type="ARBA" id="ARBA00023004"/>
    </source>
</evidence>
<dbReference type="CDD" id="cd21555">
    <property type="entry name" value="OmcS-like"/>
    <property type="match status" value="1"/>
</dbReference>
<reference evidence="8 9" key="1">
    <citation type="submission" date="2020-06" db="EMBL/GenBank/DDBJ databases">
        <title>Interaction of electrochemicaly active bacteria, Geobacter bremensis R4 on different carbon anode.</title>
        <authorList>
            <person name="Meng L."/>
            <person name="Yoshida N."/>
        </authorList>
    </citation>
    <scope>NUCLEOTIDE SEQUENCE [LARGE SCALE GENOMIC DNA]</scope>
    <source>
        <strain evidence="8 9">R4</strain>
    </source>
</reference>
<dbReference type="PANTHER" id="PTHR30333">
    <property type="entry name" value="CYTOCHROME C-TYPE PROTEIN"/>
    <property type="match status" value="1"/>
</dbReference>
<dbReference type="EMBL" id="AP023213">
    <property type="protein sequence ID" value="BCG48305.1"/>
    <property type="molecule type" value="Genomic_DNA"/>
</dbReference>
<dbReference type="GO" id="GO:0009061">
    <property type="term" value="P:anaerobic respiration"/>
    <property type="evidence" value="ECO:0007669"/>
    <property type="project" value="TreeGrafter"/>
</dbReference>
<dbReference type="AlphaFoldDB" id="A0A6S6MA20"/>
<keyword evidence="9" id="KW-1185">Reference proteome</keyword>
<organism evidence="8 9">
    <name type="scientific">Citrifermentans bremense</name>
    <dbReference type="NCBI Taxonomy" id="60035"/>
    <lineage>
        <taxon>Bacteria</taxon>
        <taxon>Pseudomonadati</taxon>
        <taxon>Thermodesulfobacteriota</taxon>
        <taxon>Desulfuromonadia</taxon>
        <taxon>Geobacterales</taxon>
        <taxon>Geobacteraceae</taxon>
        <taxon>Citrifermentans</taxon>
    </lineage>
</organism>
<dbReference type="Proteomes" id="UP000515472">
    <property type="component" value="Chromosome"/>
</dbReference>
<protein>
    <submittedName>
        <fullName evidence="8">Cytochrome c family protein</fullName>
    </submittedName>
</protein>
<keyword evidence="5" id="KW-0249">Electron transport</keyword>
<dbReference type="PANTHER" id="PTHR30333:SF1">
    <property type="entry name" value="CYTOCHROME C-TYPE PROTEIN NAPC"/>
    <property type="match status" value="1"/>
</dbReference>
<dbReference type="InterPro" id="IPR051174">
    <property type="entry name" value="Cytochrome_c-type_ET"/>
</dbReference>
<keyword evidence="6" id="KW-0408">Iron</keyword>
<evidence type="ECO:0000256" key="5">
    <source>
        <dbReference type="ARBA" id="ARBA00022982"/>
    </source>
</evidence>
<dbReference type="GO" id="GO:0009055">
    <property type="term" value="F:electron transfer activity"/>
    <property type="evidence" value="ECO:0007669"/>
    <property type="project" value="TreeGrafter"/>
</dbReference>